<feature type="compositionally biased region" description="Polar residues" evidence="5">
    <location>
        <begin position="1"/>
        <end position="10"/>
    </location>
</feature>
<protein>
    <submittedName>
        <fullName evidence="7">WD repeat-containing protein 70</fullName>
    </submittedName>
</protein>
<dbReference type="InterPro" id="IPR015943">
    <property type="entry name" value="WD40/YVTN_repeat-like_dom_sf"/>
</dbReference>
<feature type="region of interest" description="Disordered" evidence="5">
    <location>
        <begin position="560"/>
        <end position="579"/>
    </location>
</feature>
<evidence type="ECO:0000313" key="6">
    <source>
        <dbReference type="Proteomes" id="UP000694867"/>
    </source>
</evidence>
<comment type="similarity">
    <text evidence="3">Belongs to the WD repeat GAD-1 family.</text>
</comment>
<feature type="repeat" description="WD" evidence="4">
    <location>
        <begin position="106"/>
        <end position="138"/>
    </location>
</feature>
<dbReference type="RefSeq" id="XP_018494037.1">
    <property type="nucleotide sequence ID" value="XM_018638521.1"/>
</dbReference>
<dbReference type="AlphaFoldDB" id="A0AAJ7L2W5"/>
<dbReference type="PROSITE" id="PS50082">
    <property type="entry name" value="WD_REPEATS_2"/>
    <property type="match status" value="2"/>
</dbReference>
<sequence length="579" mass="63946">MNPGSGTASARKNAEKKARTFDLTAIFEQAKQTAREVCRQPEKDPEEDPPDPGDVVAAGPSKIGAVDGGEDDVIGPLPPSRATEDKSDSDSDKEDSSMPSSMSIQMNNGVKPISALAIDANGARVVTGGYDYEVAFWDFAGMDSSFRPFRTMRPCESHQIRDLAFNATGEHILVVSGNAQAKVLDRDGLLVLECPKGDMYITDTAKTKGHIAMLNAGCWHPRERTEFMTCSNDGSVRLWDSSAGTKHKAIMKPKQQGGLRAIPTACCYSQDGNWCAVGCNDGSIQIWDHRRNFVNTAQVTRDGHAKSSDISSLKFSYRGHQILSRGLDDRMILYDARNIKKPLKVFSDLTNMYSMTDAIFSPNDKLILTGTSLRKGDTEAEIKVFNAETFKETESHVENASVIRLAWHTKINQVLLTRSDGATKVFYDETSRNGALLCVGKTKIKKKHMETVTSTQIITPHVLPMYRPDKTRLMRKQQEIDRKDPIKSRKPDMPVTGPGAGGKIASGGNTHTSFIVRQLGMREKTDDNEDPREALLKYAKAAEEDPYWVSPAYKKNQPKPIFQAVEAEEEPPSKKSKPV</sequence>
<dbReference type="Pfam" id="PF00400">
    <property type="entry name" value="WD40"/>
    <property type="match status" value="3"/>
</dbReference>
<accession>A0AAJ7L2W5</accession>
<dbReference type="InterPro" id="IPR001680">
    <property type="entry name" value="WD40_rpt"/>
</dbReference>
<keyword evidence="6" id="KW-1185">Reference proteome</keyword>
<dbReference type="SUPFAM" id="SSF50978">
    <property type="entry name" value="WD40 repeat-like"/>
    <property type="match status" value="1"/>
</dbReference>
<evidence type="ECO:0000313" key="7">
    <source>
        <dbReference type="RefSeq" id="XP_018494037.1"/>
    </source>
</evidence>
<dbReference type="GO" id="GO:0035861">
    <property type="term" value="C:site of double-strand break"/>
    <property type="evidence" value="ECO:0007669"/>
    <property type="project" value="TreeGrafter"/>
</dbReference>
<keyword evidence="1 4" id="KW-0853">WD repeat</keyword>
<dbReference type="GO" id="GO:0005634">
    <property type="term" value="C:nucleus"/>
    <property type="evidence" value="ECO:0007669"/>
    <property type="project" value="TreeGrafter"/>
</dbReference>
<dbReference type="SMART" id="SM00320">
    <property type="entry name" value="WD40"/>
    <property type="match status" value="6"/>
</dbReference>
<feature type="repeat" description="WD" evidence="4">
    <location>
        <begin position="207"/>
        <end position="249"/>
    </location>
</feature>
<dbReference type="InterPro" id="IPR036322">
    <property type="entry name" value="WD40_repeat_dom_sf"/>
</dbReference>
<evidence type="ECO:0000256" key="3">
    <source>
        <dbReference type="ARBA" id="ARBA00038343"/>
    </source>
</evidence>
<dbReference type="PANTHER" id="PTHR16017">
    <property type="entry name" value="GASTRULATION DEFECTIVE PROTEIN 1-RELATED"/>
    <property type="match status" value="1"/>
</dbReference>
<evidence type="ECO:0000256" key="1">
    <source>
        <dbReference type="ARBA" id="ARBA00022574"/>
    </source>
</evidence>
<feature type="compositionally biased region" description="Basic and acidic residues" evidence="5">
    <location>
        <begin position="33"/>
        <end position="43"/>
    </location>
</feature>
<dbReference type="GeneID" id="100903402"/>
<dbReference type="Gene3D" id="2.130.10.10">
    <property type="entry name" value="YVTN repeat-like/Quinoprotein amine dehydrogenase"/>
    <property type="match status" value="2"/>
</dbReference>
<proteinExistence type="inferred from homology"/>
<dbReference type="KEGG" id="goe:100903402"/>
<feature type="region of interest" description="Disordered" evidence="5">
    <location>
        <begin position="477"/>
        <end position="509"/>
    </location>
</feature>
<feature type="compositionally biased region" description="Basic and acidic residues" evidence="5">
    <location>
        <begin position="477"/>
        <end position="492"/>
    </location>
</feature>
<feature type="compositionally biased region" description="Basic and acidic residues" evidence="5">
    <location>
        <begin position="82"/>
        <end position="96"/>
    </location>
</feature>
<evidence type="ECO:0000256" key="5">
    <source>
        <dbReference type="SAM" id="MobiDB-lite"/>
    </source>
</evidence>
<evidence type="ECO:0000256" key="2">
    <source>
        <dbReference type="ARBA" id="ARBA00022737"/>
    </source>
</evidence>
<organism evidence="6 7">
    <name type="scientific">Galendromus occidentalis</name>
    <name type="common">western predatory mite</name>
    <dbReference type="NCBI Taxonomy" id="34638"/>
    <lineage>
        <taxon>Eukaryota</taxon>
        <taxon>Metazoa</taxon>
        <taxon>Ecdysozoa</taxon>
        <taxon>Arthropoda</taxon>
        <taxon>Chelicerata</taxon>
        <taxon>Arachnida</taxon>
        <taxon>Acari</taxon>
        <taxon>Parasitiformes</taxon>
        <taxon>Mesostigmata</taxon>
        <taxon>Gamasina</taxon>
        <taxon>Phytoseioidea</taxon>
        <taxon>Phytoseiidae</taxon>
        <taxon>Typhlodrominae</taxon>
        <taxon>Galendromus</taxon>
    </lineage>
</organism>
<dbReference type="Proteomes" id="UP000694867">
    <property type="component" value="Unplaced"/>
</dbReference>
<evidence type="ECO:0000256" key="4">
    <source>
        <dbReference type="PROSITE-ProRule" id="PRU00221"/>
    </source>
</evidence>
<name>A0AAJ7L2W5_9ACAR</name>
<dbReference type="InterPro" id="IPR051858">
    <property type="entry name" value="WD_repeat_GAD-1"/>
</dbReference>
<dbReference type="PANTHER" id="PTHR16017:SF0">
    <property type="entry name" value="WD REPEAT-CONTAINING PROTEIN 70"/>
    <property type="match status" value="1"/>
</dbReference>
<feature type="region of interest" description="Disordered" evidence="5">
    <location>
        <begin position="1"/>
        <end position="106"/>
    </location>
</feature>
<gene>
    <name evidence="7" type="primary">LOC100903402</name>
</gene>
<keyword evidence="2" id="KW-0677">Repeat</keyword>
<reference evidence="7" key="1">
    <citation type="submission" date="2025-08" db="UniProtKB">
        <authorList>
            <consortium name="RefSeq"/>
        </authorList>
    </citation>
    <scope>IDENTIFICATION</scope>
</reference>